<evidence type="ECO:0000259" key="1">
    <source>
        <dbReference type="PROSITE" id="PS50994"/>
    </source>
</evidence>
<dbReference type="AlphaFoldDB" id="A0A6I2UAR2"/>
<dbReference type="EMBL" id="VUNJ01000019">
    <property type="protein sequence ID" value="MST93063.1"/>
    <property type="molecule type" value="Genomic_DNA"/>
</dbReference>
<dbReference type="Gene3D" id="2.30.30.130">
    <property type="entry name" value="Transposase, Mu, C-terminal"/>
    <property type="match status" value="1"/>
</dbReference>
<accession>A0A6I2UAR2</accession>
<dbReference type="InterPro" id="IPR001584">
    <property type="entry name" value="Integrase_cat-core"/>
</dbReference>
<dbReference type="Gene3D" id="3.30.420.10">
    <property type="entry name" value="Ribonuclease H-like superfamily/Ribonuclease H"/>
    <property type="match status" value="1"/>
</dbReference>
<comment type="caution">
    <text evidence="2">The sequence shown here is derived from an EMBL/GenBank/DDBJ whole genome shotgun (WGS) entry which is preliminary data.</text>
</comment>
<dbReference type="SUPFAM" id="SSF53098">
    <property type="entry name" value="Ribonuclease H-like"/>
    <property type="match status" value="1"/>
</dbReference>
<evidence type="ECO:0000313" key="3">
    <source>
        <dbReference type="Proteomes" id="UP000431913"/>
    </source>
</evidence>
<dbReference type="InterPro" id="IPR009004">
    <property type="entry name" value="Transposase_Mu_C"/>
</dbReference>
<dbReference type="PROSITE" id="PS50994">
    <property type="entry name" value="INTEGRASE"/>
    <property type="match status" value="1"/>
</dbReference>
<dbReference type="Proteomes" id="UP000431913">
    <property type="component" value="Unassembled WGS sequence"/>
</dbReference>
<dbReference type="InterPro" id="IPR009057">
    <property type="entry name" value="Homeodomain-like_sf"/>
</dbReference>
<dbReference type="Pfam" id="PF09039">
    <property type="entry name" value="HTH_Tnp_Mu_2"/>
    <property type="match status" value="1"/>
</dbReference>
<sequence length="637" mass="73193">MPLRTVRYKAQTGQLKAERIMNVQNRPEYAVLLSTLSPSAQLRYFKEHGQPFPLVSEKPASAKAYKPLDHFSAAEREEIRQEMETLARWQEYRRQPGRTAELDAEFVELLRQEDPGRAVSVKTLYRKKKALEENDLAGLVDGRGKARKGRSSIDETVWQAFLSFYLDLREPKAKECYEATIQYVRRHYPALVDGIPTYSTFVRHIEKDVPYAVQQLGREGKKALRDRCAPYVRRIYDNMESNEIWVADNHTFDIISRDGKTTHRLYLTAFLDARSGIFTGVYVTTAPSSQSTVIALRRGIQRYGIPDVIYVDNGREFLTFDLGGLGHRKKKSKAAQDRHDPPTILQRLGIEMMNAQVKNARAKIIERRFLDFKNRISKLFETYTGGNVLEKPENLEKLLRAGKGPTDLELTEAVEQLLEGYLNEQPYGGAVAADRGKPRMQVYNENLHRKRVPRSEEDLNLLLMRSTRAIKVDRPGVYLTVGKTKIYYRTDEFVLNYQGAKVYLRYDPLDLSHVRAYDEDDRFIMELPADSRMVLEYRASAEEVKEAQQTIRSFEKQTAERMAAMTLKEIGPNTRLDLALETARENMARRAEEPAPGAKLIELQSAYEEPMLKAVGDIDLDRMINNIITENGGYDDE</sequence>
<evidence type="ECO:0000313" key="2">
    <source>
        <dbReference type="EMBL" id="MST93063.1"/>
    </source>
</evidence>
<dbReference type="InterPro" id="IPR012337">
    <property type="entry name" value="RNaseH-like_sf"/>
</dbReference>
<dbReference type="GO" id="GO:0003676">
    <property type="term" value="F:nucleic acid binding"/>
    <property type="evidence" value="ECO:0007669"/>
    <property type="project" value="InterPro"/>
</dbReference>
<proteinExistence type="predicted"/>
<organism evidence="2 3">
    <name type="scientific">Ruthenibacterium lactatiformans</name>
    <dbReference type="NCBI Taxonomy" id="1550024"/>
    <lineage>
        <taxon>Bacteria</taxon>
        <taxon>Bacillati</taxon>
        <taxon>Bacillota</taxon>
        <taxon>Clostridia</taxon>
        <taxon>Eubacteriales</taxon>
        <taxon>Oscillospiraceae</taxon>
        <taxon>Ruthenibacterium</taxon>
    </lineage>
</organism>
<dbReference type="SUPFAM" id="SSF50610">
    <property type="entry name" value="mu transposase, C-terminal domain"/>
    <property type="match status" value="1"/>
</dbReference>
<dbReference type="InterPro" id="IPR036397">
    <property type="entry name" value="RNaseH_sf"/>
</dbReference>
<feature type="domain" description="Integrase catalytic" evidence="1">
    <location>
        <begin position="226"/>
        <end position="446"/>
    </location>
</feature>
<name>A0A6I2UAR2_9FIRM</name>
<dbReference type="InterPro" id="IPR015126">
    <property type="entry name" value="Mu_I-gamma"/>
</dbReference>
<reference evidence="2 3" key="1">
    <citation type="submission" date="2019-08" db="EMBL/GenBank/DDBJ databases">
        <title>In-depth cultivation of the pig gut microbiome towards novel bacterial diversity and tailored functional studies.</title>
        <authorList>
            <person name="Wylensek D."/>
            <person name="Hitch T.C.A."/>
            <person name="Clavel T."/>
        </authorList>
    </citation>
    <scope>NUCLEOTIDE SEQUENCE [LARGE SCALE GENOMIC DNA]</scope>
    <source>
        <strain evidence="2 3">WCA3-601-WT-6J</strain>
    </source>
</reference>
<gene>
    <name evidence="2" type="ORF">FYJ76_14175</name>
</gene>
<dbReference type="SUPFAM" id="SSF46689">
    <property type="entry name" value="Homeodomain-like"/>
    <property type="match status" value="1"/>
</dbReference>
<dbReference type="Gene3D" id="1.10.10.60">
    <property type="entry name" value="Homeodomain-like"/>
    <property type="match status" value="1"/>
</dbReference>
<protein>
    <submittedName>
        <fullName evidence="2">DDE-type integrase/transposase/recombinase</fullName>
    </submittedName>
</protein>
<dbReference type="InterPro" id="IPR015378">
    <property type="entry name" value="Transposase-like_Mu_C"/>
</dbReference>
<dbReference type="Pfam" id="PF09299">
    <property type="entry name" value="Mu-transpos_C"/>
    <property type="match status" value="1"/>
</dbReference>
<dbReference type="GO" id="GO:0015074">
    <property type="term" value="P:DNA integration"/>
    <property type="evidence" value="ECO:0007669"/>
    <property type="project" value="InterPro"/>
</dbReference>